<dbReference type="PROSITE" id="PS50041">
    <property type="entry name" value="C_TYPE_LECTIN_2"/>
    <property type="match status" value="1"/>
</dbReference>
<proteinExistence type="predicted"/>
<dbReference type="InParanoid" id="A0A6P7PA48"/>
<keyword evidence="4" id="KW-1185">Reference proteome</keyword>
<evidence type="ECO:0000313" key="4">
    <source>
        <dbReference type="Proteomes" id="UP000515150"/>
    </source>
</evidence>
<dbReference type="Proteomes" id="UP000515150">
    <property type="component" value="Chromosome 2"/>
</dbReference>
<dbReference type="InterPro" id="IPR050111">
    <property type="entry name" value="C-type_lectin/snaclec_domain"/>
</dbReference>
<sequence length="177" mass="20396">MKLLMLCALLCVVVLTRAAEKGADEHVQQPGKDVSHLEKRFLWRCSSGWTKYGGRCFHFVPRPLTWNEAEKNCQAVGGHLASLRNKEEYFWLQHLIATKTNNYPLTWIGGSTRKTNTTWFWSDGTTFTFTFWCRGTPNNPGTRHCVQMNHSDNKCWDDYQCDGKRPSVCVKESKFLG</sequence>
<dbReference type="RefSeq" id="XP_029029612.1">
    <property type="nucleotide sequence ID" value="XM_029173779.2"/>
</dbReference>
<dbReference type="InterPro" id="IPR016187">
    <property type="entry name" value="CTDL_fold"/>
</dbReference>
<organism evidence="4 5">
    <name type="scientific">Betta splendens</name>
    <name type="common">Siamese fighting fish</name>
    <dbReference type="NCBI Taxonomy" id="158456"/>
    <lineage>
        <taxon>Eukaryota</taxon>
        <taxon>Metazoa</taxon>
        <taxon>Chordata</taxon>
        <taxon>Craniata</taxon>
        <taxon>Vertebrata</taxon>
        <taxon>Euteleostomi</taxon>
        <taxon>Actinopterygii</taxon>
        <taxon>Neopterygii</taxon>
        <taxon>Teleostei</taxon>
        <taxon>Neoteleostei</taxon>
        <taxon>Acanthomorphata</taxon>
        <taxon>Anabantaria</taxon>
        <taxon>Anabantiformes</taxon>
        <taxon>Anabantoidei</taxon>
        <taxon>Osphronemidae</taxon>
        <taxon>Betta</taxon>
    </lineage>
</organism>
<feature type="domain" description="C-type lectin" evidence="3">
    <location>
        <begin position="52"/>
        <end position="170"/>
    </location>
</feature>
<dbReference type="InterPro" id="IPR016186">
    <property type="entry name" value="C-type_lectin-like/link_sf"/>
</dbReference>
<dbReference type="Gene3D" id="3.10.100.10">
    <property type="entry name" value="Mannose-Binding Protein A, subunit A"/>
    <property type="match status" value="1"/>
</dbReference>
<dbReference type="FunCoup" id="A0A6P7PA48">
    <property type="interactions" value="802"/>
</dbReference>
<feature type="chain" id="PRO_5027635632" evidence="2">
    <location>
        <begin position="19"/>
        <end position="177"/>
    </location>
</feature>
<protein>
    <submittedName>
        <fullName evidence="5">Type-2 ice-structuring protein-like</fullName>
    </submittedName>
</protein>
<dbReference type="Pfam" id="PF00059">
    <property type="entry name" value="Lectin_C"/>
    <property type="match status" value="1"/>
</dbReference>
<accession>A0A6P7PA48</accession>
<dbReference type="InterPro" id="IPR018378">
    <property type="entry name" value="C-type_lectin_CS"/>
</dbReference>
<dbReference type="SMART" id="SM00034">
    <property type="entry name" value="CLECT"/>
    <property type="match status" value="1"/>
</dbReference>
<dbReference type="PANTHER" id="PTHR22803">
    <property type="entry name" value="MANNOSE, PHOSPHOLIPASE, LECTIN RECEPTOR RELATED"/>
    <property type="match status" value="1"/>
</dbReference>
<dbReference type="KEGG" id="bspl:114869500"/>
<keyword evidence="2" id="KW-0732">Signal</keyword>
<feature type="signal peptide" evidence="2">
    <location>
        <begin position="1"/>
        <end position="18"/>
    </location>
</feature>
<dbReference type="GeneID" id="114869500"/>
<dbReference type="SUPFAM" id="SSF56436">
    <property type="entry name" value="C-type lectin-like"/>
    <property type="match status" value="1"/>
</dbReference>
<evidence type="ECO:0000259" key="3">
    <source>
        <dbReference type="PROSITE" id="PS50041"/>
    </source>
</evidence>
<keyword evidence="1" id="KW-1015">Disulfide bond</keyword>
<dbReference type="CDD" id="cd00037">
    <property type="entry name" value="CLECT"/>
    <property type="match status" value="1"/>
</dbReference>
<dbReference type="InterPro" id="IPR001304">
    <property type="entry name" value="C-type_lectin-like"/>
</dbReference>
<dbReference type="OrthoDB" id="441660at2759"/>
<evidence type="ECO:0000256" key="1">
    <source>
        <dbReference type="ARBA" id="ARBA00023157"/>
    </source>
</evidence>
<dbReference type="PROSITE" id="PS00615">
    <property type="entry name" value="C_TYPE_LECTIN_1"/>
    <property type="match status" value="1"/>
</dbReference>
<evidence type="ECO:0000313" key="5">
    <source>
        <dbReference type="RefSeq" id="XP_029029612.1"/>
    </source>
</evidence>
<dbReference type="AlphaFoldDB" id="A0A6P7PA48"/>
<evidence type="ECO:0000256" key="2">
    <source>
        <dbReference type="SAM" id="SignalP"/>
    </source>
</evidence>
<reference evidence="5" key="1">
    <citation type="submission" date="2025-08" db="UniProtKB">
        <authorList>
            <consortium name="RefSeq"/>
        </authorList>
    </citation>
    <scope>IDENTIFICATION</scope>
</reference>
<name>A0A6P7PA48_BETSP</name>
<gene>
    <name evidence="5" type="primary">LOC114869500</name>
</gene>